<keyword evidence="2" id="KW-1185">Reference proteome</keyword>
<name>A0AAE8SRD5_9PEZI</name>
<accession>A0AAE8SRD5</accession>
<sequence>MASLVLASLRRGVLPRAFSPSFPGSCLQPRSLSTKTVSNDASRFTLVVPPNLKGAAVIEHLRKLRDHQGHAPTLSFGSDAAVVLATPAFTRWLTDESFMSALLATFASQDVQVLAGVVDDLHPLTDSGSPLAGFSILQGSAETLLPSLGTPSSPPQIRGPPLQGSLQFSLPGGVTREGPLSLNMPLANTVFQNGRESTLLASSWKSQSQTTFTLANTIEKTRQEIALPGGAPSLSVPLIPVTPRRKILGCLGNIISQIEIDGVGVPASTELENEVQVVYDRRAAAGNLNSEGMPVDIWALVSTPHGTVTPKIESIMDGLEAAEFDGPEEEGAVAQRNSASVAKLLLSGFQLHRITSGGGGWDKRRGRLSLDPTWSTSELTPDETMFLNLSDSGPAILQRGLLSPGSYIQFLTCPNHPPAHMGGVGSLVLGTSATRGGEVVVPDGEDVSCFWGHFGASSKRHFFLEEAGGHEGRVRTQVDSPFSYLIV</sequence>
<proteinExistence type="predicted"/>
<evidence type="ECO:0000313" key="2">
    <source>
        <dbReference type="Proteomes" id="UP001187682"/>
    </source>
</evidence>
<dbReference type="EMBL" id="ONZQ02000001">
    <property type="protein sequence ID" value="SPN97088.1"/>
    <property type="molecule type" value="Genomic_DNA"/>
</dbReference>
<dbReference type="Proteomes" id="UP001187682">
    <property type="component" value="Unassembled WGS sequence"/>
</dbReference>
<dbReference type="AlphaFoldDB" id="A0AAE8SRD5"/>
<comment type="caution">
    <text evidence="1">The sequence shown here is derived from an EMBL/GenBank/DDBJ whole genome shotgun (WGS) entry which is preliminary data.</text>
</comment>
<evidence type="ECO:0000313" key="1">
    <source>
        <dbReference type="EMBL" id="SPN97088.1"/>
    </source>
</evidence>
<protein>
    <submittedName>
        <fullName evidence="1">Uncharacterized protein</fullName>
    </submittedName>
</protein>
<organism evidence="1 2">
    <name type="scientific">Cephalotrichum gorgonifer</name>
    <dbReference type="NCBI Taxonomy" id="2041049"/>
    <lineage>
        <taxon>Eukaryota</taxon>
        <taxon>Fungi</taxon>
        <taxon>Dikarya</taxon>
        <taxon>Ascomycota</taxon>
        <taxon>Pezizomycotina</taxon>
        <taxon>Sordariomycetes</taxon>
        <taxon>Hypocreomycetidae</taxon>
        <taxon>Microascales</taxon>
        <taxon>Microascaceae</taxon>
        <taxon>Cephalotrichum</taxon>
    </lineage>
</organism>
<reference evidence="1" key="1">
    <citation type="submission" date="2018-03" db="EMBL/GenBank/DDBJ databases">
        <authorList>
            <person name="Guldener U."/>
        </authorList>
    </citation>
    <scope>NUCLEOTIDE SEQUENCE</scope>
</reference>
<gene>
    <name evidence="1" type="ORF">DNG_00604</name>
</gene>